<comment type="similarity">
    <text evidence="1">Belongs to the UPF0065 (bug) family.</text>
</comment>
<feature type="signal peptide" evidence="2">
    <location>
        <begin position="1"/>
        <end position="25"/>
    </location>
</feature>
<dbReference type="SUPFAM" id="SSF53850">
    <property type="entry name" value="Periplasmic binding protein-like II"/>
    <property type="match status" value="1"/>
</dbReference>
<dbReference type="PANTHER" id="PTHR42928">
    <property type="entry name" value="TRICARBOXYLATE-BINDING PROTEIN"/>
    <property type="match status" value="1"/>
</dbReference>
<dbReference type="AlphaFoldDB" id="A0AAW9QA82"/>
<organism evidence="3 4">
    <name type="scientific">Aquincola agrisoli</name>
    <dbReference type="NCBI Taxonomy" id="3119538"/>
    <lineage>
        <taxon>Bacteria</taxon>
        <taxon>Pseudomonadati</taxon>
        <taxon>Pseudomonadota</taxon>
        <taxon>Betaproteobacteria</taxon>
        <taxon>Burkholderiales</taxon>
        <taxon>Sphaerotilaceae</taxon>
        <taxon>Aquincola</taxon>
    </lineage>
</organism>
<dbReference type="InterPro" id="IPR005064">
    <property type="entry name" value="BUG"/>
</dbReference>
<dbReference type="EMBL" id="JAZIBG010000049">
    <property type="protein sequence ID" value="MEF7616888.1"/>
    <property type="molecule type" value="Genomic_DNA"/>
</dbReference>
<reference evidence="3 4" key="1">
    <citation type="submission" date="2024-02" db="EMBL/GenBank/DDBJ databases">
        <title>Genome sequence of Aquincola sp. MAHUQ-54.</title>
        <authorList>
            <person name="Huq M.A."/>
        </authorList>
    </citation>
    <scope>NUCLEOTIDE SEQUENCE [LARGE SCALE GENOMIC DNA]</scope>
    <source>
        <strain evidence="3 4">MAHUQ-54</strain>
    </source>
</reference>
<dbReference type="Proteomes" id="UP001336250">
    <property type="component" value="Unassembled WGS sequence"/>
</dbReference>
<keyword evidence="4" id="KW-1185">Reference proteome</keyword>
<proteinExistence type="inferred from homology"/>
<dbReference type="CDD" id="cd13578">
    <property type="entry name" value="PBP2_Bug27"/>
    <property type="match status" value="1"/>
</dbReference>
<dbReference type="InterPro" id="IPR042100">
    <property type="entry name" value="Bug_dom1"/>
</dbReference>
<sequence length="326" mass="33721">MLNRRHWLLSATASLAAAGPLPALAQGFPSKPLTLVVPFAPGGPTDAMARILANAIKPQLGQPMLVDNKAGAGGNIGAEAVARAEADGHTLLFGTSGPLAINVSLFGKIGYDPVKSFAPVIQVGHLPNVLVVHPSMPAKNVQELIAYAKKNPGKLSFASSGNGASSHLAGVLFNMRTGTDIQHIPYKGTGPALNDLLGGQVAMSFTDVLTALPHIKAGKLHVLGVTAGTRSQALPEVPTLMEQGVADFDVSVFFGIVAPAGTPQAVVTQLNNAFVAVLQQPEVKEGLAKQGLEPPPATTPAQLAVFMRKETAKWREVIKASGARAD</sequence>
<comment type="caution">
    <text evidence="3">The sequence shown here is derived from an EMBL/GenBank/DDBJ whole genome shotgun (WGS) entry which is preliminary data.</text>
</comment>
<protein>
    <submittedName>
        <fullName evidence="3">Tripartite tricarboxylate transporter substrate binding protein</fullName>
    </submittedName>
</protein>
<dbReference type="Gene3D" id="3.40.190.10">
    <property type="entry name" value="Periplasmic binding protein-like II"/>
    <property type="match status" value="1"/>
</dbReference>
<accession>A0AAW9QA82</accession>
<dbReference type="PIRSF" id="PIRSF017082">
    <property type="entry name" value="YflP"/>
    <property type="match status" value="1"/>
</dbReference>
<dbReference type="PANTHER" id="PTHR42928:SF5">
    <property type="entry name" value="BLR1237 PROTEIN"/>
    <property type="match status" value="1"/>
</dbReference>
<gene>
    <name evidence="3" type="ORF">V4F39_23440</name>
</gene>
<dbReference type="Pfam" id="PF03401">
    <property type="entry name" value="TctC"/>
    <property type="match status" value="1"/>
</dbReference>
<dbReference type="RefSeq" id="WP_332292491.1">
    <property type="nucleotide sequence ID" value="NZ_JAZIBG010000049.1"/>
</dbReference>
<feature type="chain" id="PRO_5043634219" evidence="2">
    <location>
        <begin position="26"/>
        <end position="326"/>
    </location>
</feature>
<dbReference type="Gene3D" id="3.40.190.150">
    <property type="entry name" value="Bordetella uptake gene, domain 1"/>
    <property type="match status" value="1"/>
</dbReference>
<name>A0AAW9QA82_9BURK</name>
<evidence type="ECO:0000313" key="4">
    <source>
        <dbReference type="Proteomes" id="UP001336250"/>
    </source>
</evidence>
<evidence type="ECO:0000256" key="1">
    <source>
        <dbReference type="ARBA" id="ARBA00006987"/>
    </source>
</evidence>
<keyword evidence="2" id="KW-0732">Signal</keyword>
<evidence type="ECO:0000313" key="3">
    <source>
        <dbReference type="EMBL" id="MEF7616888.1"/>
    </source>
</evidence>
<evidence type="ECO:0000256" key="2">
    <source>
        <dbReference type="SAM" id="SignalP"/>
    </source>
</evidence>